<reference evidence="3 4" key="1">
    <citation type="submission" date="2019-06" db="EMBL/GenBank/DDBJ databases">
        <title>Sequencing the genomes of 1000 actinobacteria strains.</title>
        <authorList>
            <person name="Klenk H.-P."/>
        </authorList>
    </citation>
    <scope>NUCLEOTIDE SEQUENCE [LARGE SCALE GENOMIC DNA]</scope>
    <source>
        <strain evidence="3 4">DSM 45456</strain>
    </source>
</reference>
<organism evidence="3 4">
    <name type="scientific">Saccharothrix saharensis</name>
    <dbReference type="NCBI Taxonomy" id="571190"/>
    <lineage>
        <taxon>Bacteria</taxon>
        <taxon>Bacillati</taxon>
        <taxon>Actinomycetota</taxon>
        <taxon>Actinomycetes</taxon>
        <taxon>Pseudonocardiales</taxon>
        <taxon>Pseudonocardiaceae</taxon>
        <taxon>Saccharothrix</taxon>
    </lineage>
</organism>
<evidence type="ECO:0000313" key="4">
    <source>
        <dbReference type="Proteomes" id="UP000316628"/>
    </source>
</evidence>
<keyword evidence="1" id="KW-0560">Oxidoreductase</keyword>
<proteinExistence type="predicted"/>
<evidence type="ECO:0000313" key="3">
    <source>
        <dbReference type="EMBL" id="TQM83165.1"/>
    </source>
</evidence>
<dbReference type="InterPro" id="IPR011032">
    <property type="entry name" value="GroES-like_sf"/>
</dbReference>
<dbReference type="GO" id="GO:0016491">
    <property type="term" value="F:oxidoreductase activity"/>
    <property type="evidence" value="ECO:0007669"/>
    <property type="project" value="UniProtKB-KW"/>
</dbReference>
<dbReference type="InterPro" id="IPR036291">
    <property type="entry name" value="NAD(P)-bd_dom_sf"/>
</dbReference>
<evidence type="ECO:0000256" key="1">
    <source>
        <dbReference type="ARBA" id="ARBA00023002"/>
    </source>
</evidence>
<sequence>MILSTMTNEMRAVVVEGFGEPEVMQVREVARPEPAHDEIVVEVRAAGVNAFDWLVRRHGFWFTTPWVPGWDVSGVVASVPAGENRFRVGDEVFGMPHLPRQAGAYAEYVAAPARHFARKPADVDHVHAAALPLAALTAWQVLTEAARVEPGDRVLVHAAAGGVGHIAVQVAKSLGAHVIGTASAAKHDLLRELGADELVDYRTRDFGELAPVDVVVDLVGGEYEERSMRVLKPGGVYVGLPDPGRLPELIAKAEPLGVRATTVSVVPDHAALEHLAGLVERGELRAVVAGTFPLADAVQAHEVGEANRTTGKLVLTL</sequence>
<dbReference type="GO" id="GO:0008270">
    <property type="term" value="F:zinc ion binding"/>
    <property type="evidence" value="ECO:0007669"/>
    <property type="project" value="InterPro"/>
</dbReference>
<dbReference type="InterPro" id="IPR050700">
    <property type="entry name" value="YIM1/Zinc_Alcohol_DH_Fams"/>
</dbReference>
<dbReference type="CDD" id="cd05289">
    <property type="entry name" value="MDR_like_2"/>
    <property type="match status" value="1"/>
</dbReference>
<comment type="caution">
    <text evidence="3">The sequence shown here is derived from an EMBL/GenBank/DDBJ whole genome shotgun (WGS) entry which is preliminary data.</text>
</comment>
<keyword evidence="4" id="KW-1185">Reference proteome</keyword>
<dbReference type="InterPro" id="IPR020843">
    <property type="entry name" value="ER"/>
</dbReference>
<dbReference type="Gene3D" id="3.90.180.10">
    <property type="entry name" value="Medium-chain alcohol dehydrogenases, catalytic domain"/>
    <property type="match status" value="1"/>
</dbReference>
<dbReference type="Proteomes" id="UP000316628">
    <property type="component" value="Unassembled WGS sequence"/>
</dbReference>
<gene>
    <name evidence="3" type="ORF">FHX81_5583</name>
</gene>
<evidence type="ECO:0000259" key="2">
    <source>
        <dbReference type="SMART" id="SM00829"/>
    </source>
</evidence>
<dbReference type="PROSITE" id="PS01162">
    <property type="entry name" value="QOR_ZETA_CRYSTAL"/>
    <property type="match status" value="1"/>
</dbReference>
<dbReference type="PANTHER" id="PTHR11695">
    <property type="entry name" value="ALCOHOL DEHYDROGENASE RELATED"/>
    <property type="match status" value="1"/>
</dbReference>
<dbReference type="Gene3D" id="3.40.50.720">
    <property type="entry name" value="NAD(P)-binding Rossmann-like Domain"/>
    <property type="match status" value="1"/>
</dbReference>
<feature type="domain" description="Enoyl reductase (ER)" evidence="2">
    <location>
        <begin position="19"/>
        <end position="315"/>
    </location>
</feature>
<dbReference type="Pfam" id="PF13602">
    <property type="entry name" value="ADH_zinc_N_2"/>
    <property type="match status" value="1"/>
</dbReference>
<dbReference type="InterPro" id="IPR013154">
    <property type="entry name" value="ADH-like_N"/>
</dbReference>
<dbReference type="SUPFAM" id="SSF50129">
    <property type="entry name" value="GroES-like"/>
    <property type="match status" value="1"/>
</dbReference>
<dbReference type="EMBL" id="VFPP01000001">
    <property type="protein sequence ID" value="TQM83165.1"/>
    <property type="molecule type" value="Genomic_DNA"/>
</dbReference>
<dbReference type="InterPro" id="IPR002364">
    <property type="entry name" value="Quin_OxRdtase/zeta-crystal_CS"/>
</dbReference>
<protein>
    <submittedName>
        <fullName evidence="3">NADPH:quinone reductase-like Zn-dependent oxidoreductase</fullName>
    </submittedName>
</protein>
<dbReference type="Pfam" id="PF08240">
    <property type="entry name" value="ADH_N"/>
    <property type="match status" value="1"/>
</dbReference>
<dbReference type="AlphaFoldDB" id="A0A543JK08"/>
<dbReference type="PANTHER" id="PTHR11695:SF294">
    <property type="entry name" value="RETICULON-4-INTERACTING PROTEIN 1, MITOCHONDRIAL"/>
    <property type="match status" value="1"/>
</dbReference>
<accession>A0A543JK08</accession>
<dbReference type="SUPFAM" id="SSF51735">
    <property type="entry name" value="NAD(P)-binding Rossmann-fold domains"/>
    <property type="match status" value="1"/>
</dbReference>
<name>A0A543JK08_9PSEU</name>
<dbReference type="SMART" id="SM00829">
    <property type="entry name" value="PKS_ER"/>
    <property type="match status" value="1"/>
</dbReference>